<evidence type="ECO:0000313" key="1">
    <source>
        <dbReference type="EMBL" id="KAH3739152.1"/>
    </source>
</evidence>
<name>A0A9D4D6Q5_DREPO</name>
<protein>
    <submittedName>
        <fullName evidence="1">Uncharacterized protein</fullName>
    </submittedName>
</protein>
<gene>
    <name evidence="1" type="ORF">DPMN_045799</name>
</gene>
<dbReference type="EMBL" id="JAIWYP010000011">
    <property type="protein sequence ID" value="KAH3739152.1"/>
    <property type="molecule type" value="Genomic_DNA"/>
</dbReference>
<sequence length="50" mass="5388">MLVVLYPGRQTYTAVALNVVKGACIVDRLPNGGCLQSARESDSDAMMKNM</sequence>
<accession>A0A9D4D6Q5</accession>
<proteinExistence type="predicted"/>
<reference evidence="1" key="1">
    <citation type="journal article" date="2019" name="bioRxiv">
        <title>The Genome of the Zebra Mussel, Dreissena polymorpha: A Resource for Invasive Species Research.</title>
        <authorList>
            <person name="McCartney M.A."/>
            <person name="Auch B."/>
            <person name="Kono T."/>
            <person name="Mallez S."/>
            <person name="Zhang Y."/>
            <person name="Obille A."/>
            <person name="Becker A."/>
            <person name="Abrahante J.E."/>
            <person name="Garbe J."/>
            <person name="Badalamenti J.P."/>
            <person name="Herman A."/>
            <person name="Mangelson H."/>
            <person name="Liachko I."/>
            <person name="Sullivan S."/>
            <person name="Sone E.D."/>
            <person name="Koren S."/>
            <person name="Silverstein K.A.T."/>
            <person name="Beckman K.B."/>
            <person name="Gohl D.M."/>
        </authorList>
    </citation>
    <scope>NUCLEOTIDE SEQUENCE</scope>
    <source>
        <strain evidence="1">Duluth1</strain>
        <tissue evidence="1">Whole animal</tissue>
    </source>
</reference>
<dbReference type="AlphaFoldDB" id="A0A9D4D6Q5"/>
<reference evidence="1" key="2">
    <citation type="submission" date="2020-11" db="EMBL/GenBank/DDBJ databases">
        <authorList>
            <person name="McCartney M.A."/>
            <person name="Auch B."/>
            <person name="Kono T."/>
            <person name="Mallez S."/>
            <person name="Becker A."/>
            <person name="Gohl D.M."/>
            <person name="Silverstein K.A.T."/>
            <person name="Koren S."/>
            <person name="Bechman K.B."/>
            <person name="Herman A."/>
            <person name="Abrahante J.E."/>
            <person name="Garbe J."/>
        </authorList>
    </citation>
    <scope>NUCLEOTIDE SEQUENCE</scope>
    <source>
        <strain evidence="1">Duluth1</strain>
        <tissue evidence="1">Whole animal</tissue>
    </source>
</reference>
<keyword evidence="2" id="KW-1185">Reference proteome</keyword>
<organism evidence="1 2">
    <name type="scientific">Dreissena polymorpha</name>
    <name type="common">Zebra mussel</name>
    <name type="synonym">Mytilus polymorpha</name>
    <dbReference type="NCBI Taxonomy" id="45954"/>
    <lineage>
        <taxon>Eukaryota</taxon>
        <taxon>Metazoa</taxon>
        <taxon>Spiralia</taxon>
        <taxon>Lophotrochozoa</taxon>
        <taxon>Mollusca</taxon>
        <taxon>Bivalvia</taxon>
        <taxon>Autobranchia</taxon>
        <taxon>Heteroconchia</taxon>
        <taxon>Euheterodonta</taxon>
        <taxon>Imparidentia</taxon>
        <taxon>Neoheterodontei</taxon>
        <taxon>Myida</taxon>
        <taxon>Dreissenoidea</taxon>
        <taxon>Dreissenidae</taxon>
        <taxon>Dreissena</taxon>
    </lineage>
</organism>
<comment type="caution">
    <text evidence="1">The sequence shown here is derived from an EMBL/GenBank/DDBJ whole genome shotgun (WGS) entry which is preliminary data.</text>
</comment>
<evidence type="ECO:0000313" key="2">
    <source>
        <dbReference type="Proteomes" id="UP000828390"/>
    </source>
</evidence>
<dbReference type="Proteomes" id="UP000828390">
    <property type="component" value="Unassembled WGS sequence"/>
</dbReference>